<gene>
    <name evidence="5" type="ORF">ACIB24_19600</name>
</gene>
<dbReference type="Gene3D" id="1.10.10.10">
    <property type="entry name" value="Winged helix-like DNA-binding domain superfamily/Winged helix DNA-binding domain"/>
    <property type="match status" value="1"/>
</dbReference>
<keyword evidence="1" id="KW-0805">Transcription regulation</keyword>
<evidence type="ECO:0000256" key="1">
    <source>
        <dbReference type="ARBA" id="ARBA00023015"/>
    </source>
</evidence>
<name>A0ABW8AUF9_9ACTN</name>
<reference evidence="5 6" key="1">
    <citation type="submission" date="2024-10" db="EMBL/GenBank/DDBJ databases">
        <title>The Natural Products Discovery Center: Release of the First 8490 Sequenced Strains for Exploring Actinobacteria Biosynthetic Diversity.</title>
        <authorList>
            <person name="Kalkreuter E."/>
            <person name="Kautsar S.A."/>
            <person name="Yang D."/>
            <person name="Bader C.D."/>
            <person name="Teijaro C.N."/>
            <person name="Fluegel L."/>
            <person name="Davis C.M."/>
            <person name="Simpson J.R."/>
            <person name="Lauterbach L."/>
            <person name="Steele A.D."/>
            <person name="Gui C."/>
            <person name="Meng S."/>
            <person name="Li G."/>
            <person name="Viehrig K."/>
            <person name="Ye F."/>
            <person name="Su P."/>
            <person name="Kiefer A.F."/>
            <person name="Nichols A."/>
            <person name="Cepeda A.J."/>
            <person name="Yan W."/>
            <person name="Fan B."/>
            <person name="Jiang Y."/>
            <person name="Adhikari A."/>
            <person name="Zheng C.-J."/>
            <person name="Schuster L."/>
            <person name="Cowan T.M."/>
            <person name="Smanski M.J."/>
            <person name="Chevrette M.G."/>
            <person name="De Carvalho L.P.S."/>
            <person name="Shen B."/>
        </authorList>
    </citation>
    <scope>NUCLEOTIDE SEQUENCE [LARGE SCALE GENOMIC DNA]</scope>
    <source>
        <strain evidence="5 6">NPDC049639</strain>
    </source>
</reference>
<evidence type="ECO:0000256" key="3">
    <source>
        <dbReference type="ARBA" id="ARBA00023163"/>
    </source>
</evidence>
<dbReference type="RefSeq" id="WP_398283824.1">
    <property type="nucleotide sequence ID" value="NZ_JBITLV010000007.1"/>
</dbReference>
<dbReference type="SMART" id="SM00347">
    <property type="entry name" value="HTH_MARR"/>
    <property type="match status" value="1"/>
</dbReference>
<protein>
    <submittedName>
        <fullName evidence="5">MarR family winged helix-turn-helix transcriptional regulator</fullName>
    </submittedName>
</protein>
<dbReference type="EMBL" id="JBITLV010000007">
    <property type="protein sequence ID" value="MFI7589277.1"/>
    <property type="molecule type" value="Genomic_DNA"/>
</dbReference>
<accession>A0ABW8AUF9</accession>
<dbReference type="InterPro" id="IPR023187">
    <property type="entry name" value="Tscrpt_reg_MarR-type_CS"/>
</dbReference>
<keyword evidence="6" id="KW-1185">Reference proteome</keyword>
<dbReference type="SUPFAM" id="SSF46785">
    <property type="entry name" value="Winged helix' DNA-binding domain"/>
    <property type="match status" value="1"/>
</dbReference>
<comment type="caution">
    <text evidence="5">The sequence shown here is derived from an EMBL/GenBank/DDBJ whole genome shotgun (WGS) entry which is preliminary data.</text>
</comment>
<dbReference type="Proteomes" id="UP001612915">
    <property type="component" value="Unassembled WGS sequence"/>
</dbReference>
<evidence type="ECO:0000313" key="5">
    <source>
        <dbReference type="EMBL" id="MFI7589277.1"/>
    </source>
</evidence>
<dbReference type="InterPro" id="IPR039422">
    <property type="entry name" value="MarR/SlyA-like"/>
</dbReference>
<evidence type="ECO:0000259" key="4">
    <source>
        <dbReference type="PROSITE" id="PS50995"/>
    </source>
</evidence>
<evidence type="ECO:0000256" key="2">
    <source>
        <dbReference type="ARBA" id="ARBA00023125"/>
    </source>
</evidence>
<keyword evidence="3" id="KW-0804">Transcription</keyword>
<proteinExistence type="predicted"/>
<keyword evidence="2" id="KW-0238">DNA-binding</keyword>
<evidence type="ECO:0000313" key="6">
    <source>
        <dbReference type="Proteomes" id="UP001612915"/>
    </source>
</evidence>
<dbReference type="PANTHER" id="PTHR33164">
    <property type="entry name" value="TRANSCRIPTIONAL REGULATOR, MARR FAMILY"/>
    <property type="match status" value="1"/>
</dbReference>
<dbReference type="PROSITE" id="PS50995">
    <property type="entry name" value="HTH_MARR_2"/>
    <property type="match status" value="1"/>
</dbReference>
<dbReference type="InterPro" id="IPR000835">
    <property type="entry name" value="HTH_MarR-typ"/>
</dbReference>
<dbReference type="InterPro" id="IPR036390">
    <property type="entry name" value="WH_DNA-bd_sf"/>
</dbReference>
<feature type="domain" description="HTH marR-type" evidence="4">
    <location>
        <begin position="9"/>
        <end position="139"/>
    </location>
</feature>
<dbReference type="PROSITE" id="PS01117">
    <property type="entry name" value="HTH_MARR_1"/>
    <property type="match status" value="1"/>
</dbReference>
<sequence>MDPAVEVVEREMALLLRRAQGFSTRLANSLHPDLESPAYVLLVWLEDNGPARLTDVAHAFGVGKATLSRQLSQLEQLELVQREPDPHDGRAFRLALTGPASERVREIRAARRAQYRALLRTWPEEDVSTFGDLLGRMNALMEQVRPD</sequence>
<dbReference type="PANTHER" id="PTHR33164:SF57">
    <property type="entry name" value="MARR-FAMILY TRANSCRIPTIONAL REGULATOR"/>
    <property type="match status" value="1"/>
</dbReference>
<dbReference type="Pfam" id="PF01047">
    <property type="entry name" value="MarR"/>
    <property type="match status" value="1"/>
</dbReference>
<dbReference type="InterPro" id="IPR036388">
    <property type="entry name" value="WH-like_DNA-bd_sf"/>
</dbReference>
<organism evidence="5 6">
    <name type="scientific">Spongisporangium articulatum</name>
    <dbReference type="NCBI Taxonomy" id="3362603"/>
    <lineage>
        <taxon>Bacteria</taxon>
        <taxon>Bacillati</taxon>
        <taxon>Actinomycetota</taxon>
        <taxon>Actinomycetes</taxon>
        <taxon>Kineosporiales</taxon>
        <taxon>Kineosporiaceae</taxon>
        <taxon>Spongisporangium</taxon>
    </lineage>
</organism>